<dbReference type="RefSeq" id="XP_060413078.1">
    <property type="nucleotide sequence ID" value="XM_060561226.1"/>
</dbReference>
<feature type="transmembrane region" description="Helical" evidence="1">
    <location>
        <begin position="50"/>
        <end position="71"/>
    </location>
</feature>
<dbReference type="AlphaFoldDB" id="A0AAD8V4N3"/>
<gene>
    <name evidence="2" type="ORF">LY79DRAFT_591031</name>
</gene>
<organism evidence="2 3">
    <name type="scientific">Colletotrichum navitas</name>
    <dbReference type="NCBI Taxonomy" id="681940"/>
    <lineage>
        <taxon>Eukaryota</taxon>
        <taxon>Fungi</taxon>
        <taxon>Dikarya</taxon>
        <taxon>Ascomycota</taxon>
        <taxon>Pezizomycotina</taxon>
        <taxon>Sordariomycetes</taxon>
        <taxon>Hypocreomycetidae</taxon>
        <taxon>Glomerellales</taxon>
        <taxon>Glomerellaceae</taxon>
        <taxon>Colletotrichum</taxon>
        <taxon>Colletotrichum graminicola species complex</taxon>
    </lineage>
</organism>
<name>A0AAD8V4N3_9PEZI</name>
<protein>
    <submittedName>
        <fullName evidence="2">Uncharacterized protein</fullName>
    </submittedName>
</protein>
<evidence type="ECO:0000313" key="3">
    <source>
        <dbReference type="Proteomes" id="UP001230504"/>
    </source>
</evidence>
<keyword evidence="1" id="KW-0472">Membrane</keyword>
<accession>A0AAD8V4N3</accession>
<keyword evidence="1" id="KW-1133">Transmembrane helix</keyword>
<keyword evidence="3" id="KW-1185">Reference proteome</keyword>
<dbReference type="Proteomes" id="UP001230504">
    <property type="component" value="Unassembled WGS sequence"/>
</dbReference>
<comment type="caution">
    <text evidence="2">The sequence shown here is derived from an EMBL/GenBank/DDBJ whole genome shotgun (WGS) entry which is preliminary data.</text>
</comment>
<dbReference type="GeneID" id="85445466"/>
<dbReference type="EMBL" id="JAHLJV010000038">
    <property type="protein sequence ID" value="KAK1586120.1"/>
    <property type="molecule type" value="Genomic_DNA"/>
</dbReference>
<sequence>MISSCHASRLIALHRIALHHTASPYHAMARKNGVLSHKKLSSEGYREAAFGLYKVWSLTFYLLWGWLVGIISTSRRGIKGHLGVFSLDILFHSPSS</sequence>
<reference evidence="2" key="1">
    <citation type="submission" date="2021-06" db="EMBL/GenBank/DDBJ databases">
        <title>Comparative genomics, transcriptomics and evolutionary studies reveal genomic signatures of adaptation to plant cell wall in hemibiotrophic fungi.</title>
        <authorList>
            <consortium name="DOE Joint Genome Institute"/>
            <person name="Baroncelli R."/>
            <person name="Diaz J.F."/>
            <person name="Benocci T."/>
            <person name="Peng M."/>
            <person name="Battaglia E."/>
            <person name="Haridas S."/>
            <person name="Andreopoulos W."/>
            <person name="Labutti K."/>
            <person name="Pangilinan J."/>
            <person name="Floch G.L."/>
            <person name="Makela M.R."/>
            <person name="Henrissat B."/>
            <person name="Grigoriev I.V."/>
            <person name="Crouch J.A."/>
            <person name="De Vries R.P."/>
            <person name="Sukno S.A."/>
            <person name="Thon M.R."/>
        </authorList>
    </citation>
    <scope>NUCLEOTIDE SEQUENCE</scope>
    <source>
        <strain evidence="2">CBS 125086</strain>
    </source>
</reference>
<evidence type="ECO:0000256" key="1">
    <source>
        <dbReference type="SAM" id="Phobius"/>
    </source>
</evidence>
<keyword evidence="1" id="KW-0812">Transmembrane</keyword>
<proteinExistence type="predicted"/>
<evidence type="ECO:0000313" key="2">
    <source>
        <dbReference type="EMBL" id="KAK1586120.1"/>
    </source>
</evidence>